<evidence type="ECO:0000259" key="10">
    <source>
        <dbReference type="PROSITE" id="PS50157"/>
    </source>
</evidence>
<evidence type="ECO:0000256" key="1">
    <source>
        <dbReference type="ARBA" id="ARBA00004123"/>
    </source>
</evidence>
<gene>
    <name evidence="11" type="ORF">GCK32_002534</name>
</gene>
<dbReference type="SMART" id="SM00355">
    <property type="entry name" value="ZnF_C2H2"/>
    <property type="match status" value="7"/>
</dbReference>
<evidence type="ECO:0000313" key="12">
    <source>
        <dbReference type="Proteomes" id="UP001331761"/>
    </source>
</evidence>
<dbReference type="GO" id="GO:0005634">
    <property type="term" value="C:nucleus"/>
    <property type="evidence" value="ECO:0007669"/>
    <property type="project" value="UniProtKB-SubCell"/>
</dbReference>
<keyword evidence="12" id="KW-1185">Reference proteome</keyword>
<dbReference type="GO" id="GO:0003700">
    <property type="term" value="F:DNA-binding transcription factor activity"/>
    <property type="evidence" value="ECO:0007669"/>
    <property type="project" value="TreeGrafter"/>
</dbReference>
<keyword evidence="6" id="KW-0238">DNA-binding</keyword>
<feature type="domain" description="C2H2-type" evidence="10">
    <location>
        <begin position="244"/>
        <end position="272"/>
    </location>
</feature>
<accession>A0AAN8G1B5</accession>
<keyword evidence="3" id="KW-0677">Repeat</keyword>
<feature type="region of interest" description="Disordered" evidence="9">
    <location>
        <begin position="358"/>
        <end position="414"/>
    </location>
</feature>
<dbReference type="PROSITE" id="PS00028">
    <property type="entry name" value="ZINC_FINGER_C2H2_1"/>
    <property type="match status" value="5"/>
</dbReference>
<dbReference type="GO" id="GO:0006357">
    <property type="term" value="P:regulation of transcription by RNA polymerase II"/>
    <property type="evidence" value="ECO:0007669"/>
    <property type="project" value="TreeGrafter"/>
</dbReference>
<organism evidence="11 12">
    <name type="scientific">Trichostrongylus colubriformis</name>
    <name type="common">Black scour worm</name>
    <dbReference type="NCBI Taxonomy" id="6319"/>
    <lineage>
        <taxon>Eukaryota</taxon>
        <taxon>Metazoa</taxon>
        <taxon>Ecdysozoa</taxon>
        <taxon>Nematoda</taxon>
        <taxon>Chromadorea</taxon>
        <taxon>Rhabditida</taxon>
        <taxon>Rhabditina</taxon>
        <taxon>Rhabditomorpha</taxon>
        <taxon>Strongyloidea</taxon>
        <taxon>Trichostrongylidae</taxon>
        <taxon>Trichostrongylus</taxon>
    </lineage>
</organism>
<comment type="subcellular location">
    <subcellularLocation>
        <location evidence="1">Nucleus</location>
    </subcellularLocation>
</comment>
<dbReference type="InterPro" id="IPR050589">
    <property type="entry name" value="Ikaros_C2H2-ZF"/>
</dbReference>
<evidence type="ECO:0000313" key="11">
    <source>
        <dbReference type="EMBL" id="KAK5985272.1"/>
    </source>
</evidence>
<proteinExistence type="predicted"/>
<dbReference type="Gene3D" id="3.30.160.60">
    <property type="entry name" value="Classic Zinc Finger"/>
    <property type="match status" value="3"/>
</dbReference>
<keyword evidence="7" id="KW-0539">Nucleus</keyword>
<dbReference type="SUPFAM" id="SSF57667">
    <property type="entry name" value="beta-beta-alpha zinc fingers"/>
    <property type="match status" value="3"/>
</dbReference>
<evidence type="ECO:0000256" key="8">
    <source>
        <dbReference type="PROSITE-ProRule" id="PRU00042"/>
    </source>
</evidence>
<evidence type="ECO:0000256" key="9">
    <source>
        <dbReference type="SAM" id="MobiDB-lite"/>
    </source>
</evidence>
<keyword evidence="2" id="KW-0479">Metal-binding</keyword>
<evidence type="ECO:0000256" key="7">
    <source>
        <dbReference type="ARBA" id="ARBA00023242"/>
    </source>
</evidence>
<feature type="domain" description="C2H2-type" evidence="10">
    <location>
        <begin position="304"/>
        <end position="331"/>
    </location>
</feature>
<evidence type="ECO:0000256" key="4">
    <source>
        <dbReference type="ARBA" id="ARBA00022771"/>
    </source>
</evidence>
<feature type="domain" description="C2H2-type" evidence="10">
    <location>
        <begin position="332"/>
        <end position="361"/>
    </location>
</feature>
<evidence type="ECO:0000256" key="2">
    <source>
        <dbReference type="ARBA" id="ARBA00022723"/>
    </source>
</evidence>
<keyword evidence="5" id="KW-0862">Zinc</keyword>
<dbReference type="PROSITE" id="PS50157">
    <property type="entry name" value="ZINC_FINGER_C2H2_2"/>
    <property type="match status" value="6"/>
</dbReference>
<feature type="compositionally biased region" description="Basic residues" evidence="9">
    <location>
        <begin position="359"/>
        <end position="368"/>
    </location>
</feature>
<name>A0AAN8G1B5_TRICO</name>
<feature type="domain" description="C2H2-type" evidence="10">
    <location>
        <begin position="215"/>
        <end position="243"/>
    </location>
</feature>
<evidence type="ECO:0000256" key="5">
    <source>
        <dbReference type="ARBA" id="ARBA00022833"/>
    </source>
</evidence>
<comment type="caution">
    <text evidence="11">The sequence shown here is derived from an EMBL/GenBank/DDBJ whole genome shotgun (WGS) entry which is preliminary data.</text>
</comment>
<dbReference type="EMBL" id="WIXE01001938">
    <property type="protein sequence ID" value="KAK5985272.1"/>
    <property type="molecule type" value="Genomic_DNA"/>
</dbReference>
<evidence type="ECO:0000256" key="3">
    <source>
        <dbReference type="ARBA" id="ARBA00022737"/>
    </source>
</evidence>
<dbReference type="AlphaFoldDB" id="A0AAN8G1B5"/>
<dbReference type="PANTHER" id="PTHR24404">
    <property type="entry name" value="ZINC FINGER PROTEIN"/>
    <property type="match status" value="1"/>
</dbReference>
<feature type="domain" description="C2H2-type" evidence="10">
    <location>
        <begin position="143"/>
        <end position="171"/>
    </location>
</feature>
<dbReference type="PANTHER" id="PTHR24404:SF114">
    <property type="entry name" value="KLUMPFUSS, ISOFORM B-RELATED"/>
    <property type="match status" value="1"/>
</dbReference>
<feature type="domain" description="C2H2-type" evidence="10">
    <location>
        <begin position="183"/>
        <end position="210"/>
    </location>
</feature>
<dbReference type="Proteomes" id="UP001331761">
    <property type="component" value="Unassembled WGS sequence"/>
</dbReference>
<dbReference type="Pfam" id="PF00096">
    <property type="entry name" value="zf-C2H2"/>
    <property type="match status" value="2"/>
</dbReference>
<sequence length="446" mass="51714">MTSDLLIDGPVDSSWSPFIGEDVFLSKPYRCRDSCGCKQFKEYEHVADNAFSGTPELAYELDWTWEHNFDPSFVEPGFPSVINHSTSWEDIFSESPSDVNGNHFIKEIFVNDRHMQRPDPTDPEPPKIVEPRQKFQRFRKKKFICDECDRSFTMKQNVQQHFFQYHNPNGAKKKPVRATSKRFQCTKCNKIFKTLEKAQRHEVRLHGEKAVPNVFVCQQCNKVYNAHSQLREHIDVVHENRRPFKCVQCGMVFGRAGGLRRHDMMVHQQKKHACPYEGCDHPGYKCTKALAAHIRSVHTMDRPFACLFCERTFVRKNDLKVHELTHSTQCEFLCSKCNNSFRRLIYLQKHEKRCLGGIKRPKSKKQRARVSSAHWNGRDPANNECSSRRSKRRKRVVSRELLHSGDEDEPASKPCSVKASVKNENFCIFIILSGYCAVLAANKGND</sequence>
<dbReference type="GO" id="GO:0000978">
    <property type="term" value="F:RNA polymerase II cis-regulatory region sequence-specific DNA binding"/>
    <property type="evidence" value="ECO:0007669"/>
    <property type="project" value="TreeGrafter"/>
</dbReference>
<protein>
    <recommendedName>
        <fullName evidence="10">C2H2-type domain-containing protein</fullName>
    </recommendedName>
</protein>
<reference evidence="11 12" key="1">
    <citation type="submission" date="2019-10" db="EMBL/GenBank/DDBJ databases">
        <title>Assembly and Annotation for the nematode Trichostrongylus colubriformis.</title>
        <authorList>
            <person name="Martin J."/>
        </authorList>
    </citation>
    <scope>NUCLEOTIDE SEQUENCE [LARGE SCALE GENOMIC DNA]</scope>
    <source>
        <strain evidence="11">G859</strain>
        <tissue evidence="11">Whole worm</tissue>
    </source>
</reference>
<dbReference type="GO" id="GO:0008270">
    <property type="term" value="F:zinc ion binding"/>
    <property type="evidence" value="ECO:0007669"/>
    <property type="project" value="UniProtKB-KW"/>
</dbReference>
<dbReference type="InterPro" id="IPR013087">
    <property type="entry name" value="Znf_C2H2_type"/>
</dbReference>
<dbReference type="InterPro" id="IPR036236">
    <property type="entry name" value="Znf_C2H2_sf"/>
</dbReference>
<evidence type="ECO:0000256" key="6">
    <source>
        <dbReference type="ARBA" id="ARBA00023125"/>
    </source>
</evidence>
<keyword evidence="4 8" id="KW-0863">Zinc-finger</keyword>